<dbReference type="Gene3D" id="3.30.420.10">
    <property type="entry name" value="Ribonuclease H-like superfamily/Ribonuclease H"/>
    <property type="match status" value="1"/>
</dbReference>
<organism evidence="1 2">
    <name type="scientific">Macrosiphum euphorbiae</name>
    <name type="common">potato aphid</name>
    <dbReference type="NCBI Taxonomy" id="13131"/>
    <lineage>
        <taxon>Eukaryota</taxon>
        <taxon>Metazoa</taxon>
        <taxon>Ecdysozoa</taxon>
        <taxon>Arthropoda</taxon>
        <taxon>Hexapoda</taxon>
        <taxon>Insecta</taxon>
        <taxon>Pterygota</taxon>
        <taxon>Neoptera</taxon>
        <taxon>Paraneoptera</taxon>
        <taxon>Hemiptera</taxon>
        <taxon>Sternorrhyncha</taxon>
        <taxon>Aphidomorpha</taxon>
        <taxon>Aphidoidea</taxon>
        <taxon>Aphididae</taxon>
        <taxon>Macrosiphini</taxon>
        <taxon>Macrosiphum</taxon>
    </lineage>
</organism>
<sequence length="129" mass="14647">MGSERFHRTLKQTIMAYDKTDWISVLPTILLGLRCALEGEEEITPAEMVYGQVLRLPVDFFTEEKAAILPSTLVTQLKEKFNVISPVLAVHNTKMKPFVSVDLKSSSHVFIRHDAVRKALQMPYDGPFK</sequence>
<dbReference type="GO" id="GO:0003676">
    <property type="term" value="F:nucleic acid binding"/>
    <property type="evidence" value="ECO:0007669"/>
    <property type="project" value="InterPro"/>
</dbReference>
<accession>A0AAV0WT75</accession>
<gene>
    <name evidence="1" type="ORF">MEUPH1_LOCUS14356</name>
</gene>
<comment type="caution">
    <text evidence="1">The sequence shown here is derived from an EMBL/GenBank/DDBJ whole genome shotgun (WGS) entry which is preliminary data.</text>
</comment>
<proteinExistence type="predicted"/>
<evidence type="ECO:0000313" key="1">
    <source>
        <dbReference type="EMBL" id="CAI6358888.1"/>
    </source>
</evidence>
<name>A0AAV0WT75_9HEMI</name>
<dbReference type="EMBL" id="CARXXK010000002">
    <property type="protein sequence ID" value="CAI6358888.1"/>
    <property type="molecule type" value="Genomic_DNA"/>
</dbReference>
<dbReference type="AlphaFoldDB" id="A0AAV0WT75"/>
<dbReference type="PANTHER" id="PTHR38681">
    <property type="entry name" value="RETROVIRUS-RELATED POL POLYPROTEIN FROM TRANSPOSON 412-LIKE PROTEIN-RELATED"/>
    <property type="match status" value="1"/>
</dbReference>
<protein>
    <submittedName>
        <fullName evidence="1">Uncharacterized protein</fullName>
    </submittedName>
</protein>
<dbReference type="Proteomes" id="UP001160148">
    <property type="component" value="Unassembled WGS sequence"/>
</dbReference>
<reference evidence="1 2" key="1">
    <citation type="submission" date="2023-01" db="EMBL/GenBank/DDBJ databases">
        <authorList>
            <person name="Whitehead M."/>
        </authorList>
    </citation>
    <scope>NUCLEOTIDE SEQUENCE [LARGE SCALE GENOMIC DNA]</scope>
</reference>
<evidence type="ECO:0000313" key="2">
    <source>
        <dbReference type="Proteomes" id="UP001160148"/>
    </source>
</evidence>
<dbReference type="PANTHER" id="PTHR38681:SF1">
    <property type="entry name" value="RETROVIRUS-RELATED POL POLYPROTEIN FROM TRANSPOSON 412-LIKE PROTEIN"/>
    <property type="match status" value="1"/>
</dbReference>
<keyword evidence="2" id="KW-1185">Reference proteome</keyword>
<dbReference type="InterPro" id="IPR036397">
    <property type="entry name" value="RNaseH_sf"/>
</dbReference>